<evidence type="ECO:0000256" key="2">
    <source>
        <dbReference type="ARBA" id="ARBA00022737"/>
    </source>
</evidence>
<feature type="coiled-coil region" evidence="4">
    <location>
        <begin position="561"/>
        <end position="603"/>
    </location>
</feature>
<dbReference type="Proteomes" id="UP000245119">
    <property type="component" value="Linkage Group LG1"/>
</dbReference>
<dbReference type="Gene3D" id="3.30.70.1390">
    <property type="entry name" value="ROC domain from the Parkinson's disease-associated leucine-rich repeat kinase 2"/>
    <property type="match status" value="1"/>
</dbReference>
<dbReference type="SMART" id="SM00364">
    <property type="entry name" value="LRR_BAC"/>
    <property type="match status" value="7"/>
</dbReference>
<dbReference type="AlphaFoldDB" id="A0A2T7Q0V2"/>
<proteinExistence type="predicted"/>
<protein>
    <recommendedName>
        <fullName evidence="9">Roc domain-containing protein</fullName>
    </recommendedName>
</protein>
<dbReference type="InterPro" id="IPR025875">
    <property type="entry name" value="Leu-rich_rpt_4"/>
</dbReference>
<evidence type="ECO:0000259" key="6">
    <source>
        <dbReference type="PROSITE" id="PS51424"/>
    </source>
</evidence>
<dbReference type="InterPro" id="IPR000488">
    <property type="entry name" value="Death_dom"/>
</dbReference>
<dbReference type="PROSITE" id="PS51450">
    <property type="entry name" value="LRR"/>
    <property type="match status" value="3"/>
</dbReference>
<dbReference type="CDD" id="cd01670">
    <property type="entry name" value="Death"/>
    <property type="match status" value="1"/>
</dbReference>
<dbReference type="PROSITE" id="PS51424">
    <property type="entry name" value="ROC"/>
    <property type="match status" value="1"/>
</dbReference>
<dbReference type="GO" id="GO:0007165">
    <property type="term" value="P:signal transduction"/>
    <property type="evidence" value="ECO:0007669"/>
    <property type="project" value="InterPro"/>
</dbReference>
<dbReference type="Gene3D" id="1.10.533.10">
    <property type="entry name" value="Death Domain, Fas"/>
    <property type="match status" value="1"/>
</dbReference>
<dbReference type="SUPFAM" id="SSF52540">
    <property type="entry name" value="P-loop containing nucleoside triphosphate hydrolases"/>
    <property type="match status" value="1"/>
</dbReference>
<sequence length="1171" mass="135555">MAAEALEQYFVDEGDGERRILMVPEGAYKGWLPRVLYSYSLEILHLPFLRLLSFPVGGTSLGKLISLRTFHAVGNHLQRLPTSFGECSCIVDLDLSFNSFTEIPQPIFGLTRLEKLDMSHNDITEVSEKIGQLANLQELNLAGNILNNFPVEIAKCRRIQKLDLSGKFHPRGEIKIFPEGITYLNDLEDLNLSWQQIENIPSEFGNLRRLNRLNLKGNHLVHISPEISKCIRLKNVNLAGALRLCSVIPSALFCLEDLEYLNLSDNFFTEIPDEVCGLRHLTYLIIQRNAILRLPERLFQLNRLHLLELSENYLEEIPAAIGNMRRLTCLGLDKNRLTTLPPEICQVTSLERLLLGHNRLNSLPEDIYKLTNLKELGLENNQLTELPLLLDRLSGLAEKGGCLSLYGNSLRIPPQQICDLGPIPLYLFLKELRVCEARHRRKMILIGAVKAGKTSLRHALTLGYSRLTEEHERTWVLERHLWEPESRLRVQILDFGGHHIYQAAHHMFLTPDALHVLVFDLSRYRTETFEDLIGNWLDTIMERAPGATIILVGTHSDLCSKDELEERCADVIRCIRREEDAKLEELKDEIKRAQKLLEVPEARTRATGTFGDIGVERLHEKFTYLEKKLNTRSKVPSEVFVVSCAEGLTGVDELRNHLVTTMKQCEERLLPESWYRFLSEIQSVEDHVLEVEKAQGIFNEVMAAVRQSMISMGGSAELSLHMVLKYLHTTGEIVWYYENPRLKGIIFHRPETLIEMLRVVFRHDFESALTFDPSLGREAGLIQERFQMLKEDFVRRGLMTYELLYYSLLHFHLSPDALKTFIYLMLMFDLCYEVERGNDPSLVNASRILEFPWFFPVEPPRDLAERWPKKIPNNTFELRFEVEFPRKGPPYFFEKLSVKLQPLVTDRINWKNGVLARKNRSLLLVTQEYLEAREKTLVTVAARCTSELQELWWLLKQTRNIIMHLLLDWPFAQYKMDLICTHCLLRGYDDTFRFPAEVMELSPPRQHYVAPWCRKRKEDNIPVCFVYPLDMDYQEDLDKHMREAVDFLHSCLDTVDGLQSGILSDPFLIFIATSLGFNWQLVMLQLGLKQERVEQIQMDHPRSYNQILNALQDWREAPANINSSDMTAGGDGESNEHRKLRQLLSVLNSMDRQDLVDSICERFHVSVDDMR</sequence>
<dbReference type="Gene3D" id="3.80.10.10">
    <property type="entry name" value="Ribonuclease Inhibitor"/>
    <property type="match status" value="3"/>
</dbReference>
<dbReference type="GO" id="GO:0000166">
    <property type="term" value="F:nucleotide binding"/>
    <property type="evidence" value="ECO:0007669"/>
    <property type="project" value="UniProtKB-KW"/>
</dbReference>
<organism evidence="7 8">
    <name type="scientific">Pomacea canaliculata</name>
    <name type="common">Golden apple snail</name>
    <dbReference type="NCBI Taxonomy" id="400727"/>
    <lineage>
        <taxon>Eukaryota</taxon>
        <taxon>Metazoa</taxon>
        <taxon>Spiralia</taxon>
        <taxon>Lophotrochozoa</taxon>
        <taxon>Mollusca</taxon>
        <taxon>Gastropoda</taxon>
        <taxon>Caenogastropoda</taxon>
        <taxon>Architaenioglossa</taxon>
        <taxon>Ampullarioidea</taxon>
        <taxon>Ampullariidae</taxon>
        <taxon>Pomacea</taxon>
    </lineage>
</organism>
<keyword evidence="2" id="KW-0677">Repeat</keyword>
<dbReference type="InterPro" id="IPR001611">
    <property type="entry name" value="Leu-rich_rpt"/>
</dbReference>
<dbReference type="SUPFAM" id="SSF47986">
    <property type="entry name" value="DEATH domain"/>
    <property type="match status" value="1"/>
</dbReference>
<evidence type="ECO:0000313" key="8">
    <source>
        <dbReference type="Proteomes" id="UP000245119"/>
    </source>
</evidence>
<evidence type="ECO:0000256" key="1">
    <source>
        <dbReference type="ARBA" id="ARBA00022614"/>
    </source>
</evidence>
<feature type="domain" description="Death" evidence="5">
    <location>
        <begin position="1064"/>
        <end position="1163"/>
    </location>
</feature>
<evidence type="ECO:0000259" key="5">
    <source>
        <dbReference type="PROSITE" id="PS50017"/>
    </source>
</evidence>
<dbReference type="Pfam" id="PF08477">
    <property type="entry name" value="Roc"/>
    <property type="match status" value="1"/>
</dbReference>
<dbReference type="Pfam" id="PF12799">
    <property type="entry name" value="LRR_4"/>
    <property type="match status" value="1"/>
</dbReference>
<keyword evidence="4" id="KW-0175">Coiled coil</keyword>
<dbReference type="OrthoDB" id="676979at2759"/>
<evidence type="ECO:0000256" key="3">
    <source>
        <dbReference type="ARBA" id="ARBA00022741"/>
    </source>
</evidence>
<accession>A0A2T7Q0V2</accession>
<dbReference type="InterPro" id="IPR027417">
    <property type="entry name" value="P-loop_NTPase"/>
</dbReference>
<reference evidence="7 8" key="1">
    <citation type="submission" date="2018-04" db="EMBL/GenBank/DDBJ databases">
        <title>The genome of golden apple snail Pomacea canaliculata provides insight into stress tolerance and invasive adaptation.</title>
        <authorList>
            <person name="Liu C."/>
            <person name="Liu B."/>
            <person name="Ren Y."/>
            <person name="Zhang Y."/>
            <person name="Wang H."/>
            <person name="Li S."/>
            <person name="Jiang F."/>
            <person name="Yin L."/>
            <person name="Zhang G."/>
            <person name="Qian W."/>
            <person name="Fan W."/>
        </authorList>
    </citation>
    <scope>NUCLEOTIDE SEQUENCE [LARGE SCALE GENOMIC DNA]</scope>
    <source>
        <strain evidence="7">SZHN2017</strain>
        <tissue evidence="7">Muscle</tissue>
    </source>
</reference>
<dbReference type="InterPro" id="IPR055414">
    <property type="entry name" value="LRR_R13L4/SHOC2-like"/>
</dbReference>
<keyword evidence="3" id="KW-0547">Nucleotide-binding</keyword>
<evidence type="ECO:0008006" key="9">
    <source>
        <dbReference type="Google" id="ProtNLM"/>
    </source>
</evidence>
<dbReference type="Pfam" id="PF23598">
    <property type="entry name" value="LRR_14"/>
    <property type="match status" value="1"/>
</dbReference>
<evidence type="ECO:0000256" key="4">
    <source>
        <dbReference type="SAM" id="Coils"/>
    </source>
</evidence>
<dbReference type="InterPro" id="IPR032675">
    <property type="entry name" value="LRR_dom_sf"/>
</dbReference>
<dbReference type="STRING" id="400727.A0A2T7Q0V2"/>
<dbReference type="GO" id="GO:0009966">
    <property type="term" value="P:regulation of signal transduction"/>
    <property type="evidence" value="ECO:0007669"/>
    <property type="project" value="UniProtKB-ARBA"/>
</dbReference>
<dbReference type="InterPro" id="IPR020859">
    <property type="entry name" value="ROC"/>
</dbReference>
<keyword evidence="8" id="KW-1185">Reference proteome</keyword>
<gene>
    <name evidence="7" type="ORF">C0Q70_01933</name>
</gene>
<dbReference type="EMBL" id="PZQS01000001">
    <property type="protein sequence ID" value="PVD39304.1"/>
    <property type="molecule type" value="Genomic_DNA"/>
</dbReference>
<dbReference type="PANTHER" id="PTHR45752:SF187">
    <property type="entry name" value="LEUCINE-RICH REPEAT AND IQ DOMAIN-CONTAINING PROTEIN 4"/>
    <property type="match status" value="1"/>
</dbReference>
<dbReference type="InterPro" id="IPR050715">
    <property type="entry name" value="LRR-SigEffector_domain"/>
</dbReference>
<dbReference type="SMART" id="SM00369">
    <property type="entry name" value="LRR_TYP"/>
    <property type="match status" value="10"/>
</dbReference>
<dbReference type="PANTHER" id="PTHR45752">
    <property type="entry name" value="LEUCINE-RICH REPEAT-CONTAINING"/>
    <property type="match status" value="1"/>
</dbReference>
<dbReference type="OMA" id="NWLDAIM"/>
<comment type="caution">
    <text evidence="7">The sequence shown here is derived from an EMBL/GenBank/DDBJ whole genome shotgun (WGS) entry which is preliminary data.</text>
</comment>
<dbReference type="PROSITE" id="PS50017">
    <property type="entry name" value="DEATH_DOMAIN"/>
    <property type="match status" value="1"/>
</dbReference>
<evidence type="ECO:0000313" key="7">
    <source>
        <dbReference type="EMBL" id="PVD39304.1"/>
    </source>
</evidence>
<dbReference type="SUPFAM" id="SSF52058">
    <property type="entry name" value="L domain-like"/>
    <property type="match status" value="2"/>
</dbReference>
<dbReference type="InterPro" id="IPR003591">
    <property type="entry name" value="Leu-rich_rpt_typical-subtyp"/>
</dbReference>
<dbReference type="InterPro" id="IPR011029">
    <property type="entry name" value="DEATH-like_dom_sf"/>
</dbReference>
<feature type="domain" description="Roc" evidence="6">
    <location>
        <begin position="434"/>
        <end position="665"/>
    </location>
</feature>
<keyword evidence="1" id="KW-0433">Leucine-rich repeat</keyword>
<dbReference type="Gene3D" id="3.40.50.300">
    <property type="entry name" value="P-loop containing nucleotide triphosphate hydrolases"/>
    <property type="match status" value="1"/>
</dbReference>
<name>A0A2T7Q0V2_POMCA</name>